<keyword evidence="1" id="KW-0732">Signal</keyword>
<reference evidence="2 3" key="1">
    <citation type="submission" date="2021-12" db="EMBL/GenBank/DDBJ databases">
        <title>Genome sequencing of bacteria with rrn-lacking chromosome and rrn-plasmid.</title>
        <authorList>
            <person name="Anda M."/>
            <person name="Iwasaki W."/>
        </authorList>
    </citation>
    <scope>NUCLEOTIDE SEQUENCE [LARGE SCALE GENOMIC DNA]</scope>
    <source>
        <strain evidence="2 3">DSM 100852</strain>
        <plasmid evidence="2 3">pFA4</plasmid>
    </source>
</reference>
<dbReference type="RefSeq" id="WP_338395735.1">
    <property type="nucleotide sequence ID" value="NZ_AP025318.1"/>
</dbReference>
<sequence length="665" mass="74747">MKRNILKAFVLAFAMLATACDKEEVKYDPPVKPVFETKPIYVLNDLSQYWKPFLGLKDEGNFATYIDFAKQQYTGISHPVISKINFNGVNALNVFLNTESPRSYTVEDKKALEEYLKTGGGLAFFAMGEGDGTQNEITNLTSGYGFSFVGGNVENPSANWEGHGTVAKFNKGSLLQLDNVSEWTIVAKSGSAPLIAYREFGGGVVLASGIDIFGKEQPGNVAFYQDLLLKLVDHKPAFVSDELFKPDLVQGESFVLAGSRIFSNGYYAEEVKEFAPLYKEIVEKVSEWAEVDKPTEGNFTVSVLPGEIKGWNGEKDITLGLAYGGYPETKTKSVARTAEVLVAEWLKPKRESLDKDAFSIFVGALIAEDLGYPDAMAETVDPLIDFAENHPDFDRYDPVTMSKEELDAFPEKLGQGKYLKALKELYSKFGEDIVRDYVKLKLDLVPTIDGFEFSGSDVAWLWAKATEDFEDGGDKRIFSLFNDLGYQVDREQVSIPASVDSEKLNTEWWNPYIPSQYTHSSFDISNIFDGDFDAGGKGTWHSVEWKPDIAPYPHTIEVDMFDRNKITSFVYYPRNVTWHQHMAHIKFYVTDDKNDKGEAVAEFIWRKPWTPDGKKIYCTKFKTGRYFFIEILESWVNDAPEPKGKNSTSICELEVYGAPASKENN</sequence>
<feature type="chain" id="PRO_5043941933" description="F5/8 type C domain-containing protein" evidence="1">
    <location>
        <begin position="20"/>
        <end position="665"/>
    </location>
</feature>
<dbReference type="SUPFAM" id="SSF49785">
    <property type="entry name" value="Galactose-binding domain-like"/>
    <property type="match status" value="1"/>
</dbReference>
<evidence type="ECO:0000313" key="3">
    <source>
        <dbReference type="Proteomes" id="UP001348817"/>
    </source>
</evidence>
<feature type="signal peptide" evidence="1">
    <location>
        <begin position="1"/>
        <end position="19"/>
    </location>
</feature>
<gene>
    <name evidence="2" type="ORF">FUAX_48170</name>
</gene>
<dbReference type="Proteomes" id="UP001348817">
    <property type="component" value="Plasmid pFA4"/>
</dbReference>
<proteinExistence type="predicted"/>
<accession>A0AAU9DMG6</accession>
<keyword evidence="2" id="KW-0614">Plasmid</keyword>
<evidence type="ECO:0000256" key="1">
    <source>
        <dbReference type="SAM" id="SignalP"/>
    </source>
</evidence>
<dbReference type="Gene3D" id="2.60.120.260">
    <property type="entry name" value="Galactose-binding domain-like"/>
    <property type="match status" value="1"/>
</dbReference>
<geneLocation type="plasmid" evidence="2 3">
    <name>pFA4</name>
</geneLocation>
<keyword evidence="3" id="KW-1185">Reference proteome</keyword>
<name>A0AAU9DMG6_9BACT</name>
<dbReference type="EMBL" id="AP025318">
    <property type="protein sequence ID" value="BDD12385.1"/>
    <property type="molecule type" value="Genomic_DNA"/>
</dbReference>
<evidence type="ECO:0008006" key="4">
    <source>
        <dbReference type="Google" id="ProtNLM"/>
    </source>
</evidence>
<dbReference type="KEGG" id="fax:FUAX_48170"/>
<dbReference type="InterPro" id="IPR008979">
    <property type="entry name" value="Galactose-bd-like_sf"/>
</dbReference>
<dbReference type="PROSITE" id="PS51257">
    <property type="entry name" value="PROKAR_LIPOPROTEIN"/>
    <property type="match status" value="1"/>
</dbReference>
<organism evidence="2 3">
    <name type="scientific">Fulvitalea axinellae</name>
    <dbReference type="NCBI Taxonomy" id="1182444"/>
    <lineage>
        <taxon>Bacteria</taxon>
        <taxon>Pseudomonadati</taxon>
        <taxon>Bacteroidota</taxon>
        <taxon>Cytophagia</taxon>
        <taxon>Cytophagales</taxon>
        <taxon>Persicobacteraceae</taxon>
        <taxon>Fulvitalea</taxon>
    </lineage>
</organism>
<protein>
    <recommendedName>
        <fullName evidence="4">F5/8 type C domain-containing protein</fullName>
    </recommendedName>
</protein>
<evidence type="ECO:0000313" key="2">
    <source>
        <dbReference type="EMBL" id="BDD12385.1"/>
    </source>
</evidence>
<dbReference type="AlphaFoldDB" id="A0AAU9DMG6"/>